<evidence type="ECO:0000256" key="1">
    <source>
        <dbReference type="ARBA" id="ARBA00023015"/>
    </source>
</evidence>
<gene>
    <name evidence="5" type="ORF">D3871_27095</name>
</gene>
<dbReference type="Pfam" id="PF12802">
    <property type="entry name" value="MarR_2"/>
    <property type="match status" value="1"/>
</dbReference>
<protein>
    <submittedName>
        <fullName evidence="5">MarR family transcriptional regulator</fullName>
    </submittedName>
</protein>
<keyword evidence="3" id="KW-0804">Transcription</keyword>
<evidence type="ECO:0000256" key="3">
    <source>
        <dbReference type="ARBA" id="ARBA00023163"/>
    </source>
</evidence>
<organism evidence="5 6">
    <name type="scientific">Noviherbaspirillum saxi</name>
    <dbReference type="NCBI Taxonomy" id="2320863"/>
    <lineage>
        <taxon>Bacteria</taxon>
        <taxon>Pseudomonadati</taxon>
        <taxon>Pseudomonadota</taxon>
        <taxon>Betaproteobacteria</taxon>
        <taxon>Burkholderiales</taxon>
        <taxon>Oxalobacteraceae</taxon>
        <taxon>Noviherbaspirillum</taxon>
    </lineage>
</organism>
<dbReference type="PANTHER" id="PTHR42756">
    <property type="entry name" value="TRANSCRIPTIONAL REGULATOR, MARR"/>
    <property type="match status" value="1"/>
</dbReference>
<reference evidence="6" key="1">
    <citation type="submission" date="2018-09" db="EMBL/GenBank/DDBJ databases">
        <authorList>
            <person name="Zhu H."/>
        </authorList>
    </citation>
    <scope>NUCLEOTIDE SEQUENCE [LARGE SCALE GENOMIC DNA]</scope>
    <source>
        <strain evidence="6">K1R23-30</strain>
    </source>
</reference>
<keyword evidence="6" id="KW-1185">Reference proteome</keyword>
<dbReference type="SUPFAM" id="SSF46785">
    <property type="entry name" value="Winged helix' DNA-binding domain"/>
    <property type="match status" value="1"/>
</dbReference>
<name>A0A3A3FLQ9_9BURK</name>
<keyword evidence="1" id="KW-0805">Transcription regulation</keyword>
<dbReference type="Gene3D" id="1.10.10.10">
    <property type="entry name" value="Winged helix-like DNA-binding domain superfamily/Winged helix DNA-binding domain"/>
    <property type="match status" value="1"/>
</dbReference>
<sequence>MAKTTIEATTLYMLAGAHHGVRTLIESALKPLDLTPLQYTVLSIIEHRPGLSSAALARRFYVTAQNMGQLLVTLEKRGLLTRLENEENRRHLTITLTDEGHRLQAVGASQMQLVERAVLANVPKEAVATLRETLATIIATLRS</sequence>
<dbReference type="PANTHER" id="PTHR42756:SF1">
    <property type="entry name" value="TRANSCRIPTIONAL REPRESSOR OF EMRAB OPERON"/>
    <property type="match status" value="1"/>
</dbReference>
<dbReference type="GO" id="GO:0003677">
    <property type="term" value="F:DNA binding"/>
    <property type="evidence" value="ECO:0007669"/>
    <property type="project" value="UniProtKB-KW"/>
</dbReference>
<dbReference type="AlphaFoldDB" id="A0A3A3FLQ9"/>
<accession>A0A3A3FLQ9</accession>
<evidence type="ECO:0000313" key="5">
    <source>
        <dbReference type="EMBL" id="RJF92295.1"/>
    </source>
</evidence>
<evidence type="ECO:0000259" key="4">
    <source>
        <dbReference type="PROSITE" id="PS50995"/>
    </source>
</evidence>
<dbReference type="EMBL" id="QYUO01000003">
    <property type="protein sequence ID" value="RJF92295.1"/>
    <property type="molecule type" value="Genomic_DNA"/>
</dbReference>
<dbReference type="InterPro" id="IPR036388">
    <property type="entry name" value="WH-like_DNA-bd_sf"/>
</dbReference>
<evidence type="ECO:0000256" key="2">
    <source>
        <dbReference type="ARBA" id="ARBA00023125"/>
    </source>
</evidence>
<proteinExistence type="predicted"/>
<dbReference type="InterPro" id="IPR036390">
    <property type="entry name" value="WH_DNA-bd_sf"/>
</dbReference>
<dbReference type="PROSITE" id="PS01117">
    <property type="entry name" value="HTH_MARR_1"/>
    <property type="match status" value="1"/>
</dbReference>
<keyword evidence="2" id="KW-0238">DNA-binding</keyword>
<evidence type="ECO:0000313" key="6">
    <source>
        <dbReference type="Proteomes" id="UP000265955"/>
    </source>
</evidence>
<dbReference type="PROSITE" id="PS50995">
    <property type="entry name" value="HTH_MARR_2"/>
    <property type="match status" value="1"/>
</dbReference>
<dbReference type="SMART" id="SM00347">
    <property type="entry name" value="HTH_MARR"/>
    <property type="match status" value="1"/>
</dbReference>
<dbReference type="InterPro" id="IPR023187">
    <property type="entry name" value="Tscrpt_reg_MarR-type_CS"/>
</dbReference>
<dbReference type="Proteomes" id="UP000265955">
    <property type="component" value="Unassembled WGS sequence"/>
</dbReference>
<feature type="domain" description="HTH marR-type" evidence="4">
    <location>
        <begin position="7"/>
        <end position="139"/>
    </location>
</feature>
<dbReference type="GO" id="GO:0003700">
    <property type="term" value="F:DNA-binding transcription factor activity"/>
    <property type="evidence" value="ECO:0007669"/>
    <property type="project" value="InterPro"/>
</dbReference>
<dbReference type="InterPro" id="IPR000835">
    <property type="entry name" value="HTH_MarR-typ"/>
</dbReference>
<comment type="caution">
    <text evidence="5">The sequence shown here is derived from an EMBL/GenBank/DDBJ whole genome shotgun (WGS) entry which is preliminary data.</text>
</comment>